<evidence type="ECO:0000313" key="1">
    <source>
        <dbReference type="EMBL" id="TGZ63768.1"/>
    </source>
</evidence>
<dbReference type="AlphaFoldDB" id="A0A4S2LRV9"/>
<reference evidence="1 2" key="1">
    <citation type="journal article" date="2019" name="BMC Genomics">
        <title>New insights from Opisthorchis felineus genome: update on genomics of the epidemiologically important liver flukes.</title>
        <authorList>
            <person name="Ershov N.I."/>
            <person name="Mordvinov V.A."/>
            <person name="Prokhortchouk E.B."/>
            <person name="Pakharukova M.Y."/>
            <person name="Gunbin K.V."/>
            <person name="Ustyantsev K."/>
            <person name="Genaev M.A."/>
            <person name="Blinov A.G."/>
            <person name="Mazur A."/>
            <person name="Boulygina E."/>
            <person name="Tsygankova S."/>
            <person name="Khrameeva E."/>
            <person name="Chekanov N."/>
            <person name="Fan G."/>
            <person name="Xiao A."/>
            <person name="Zhang H."/>
            <person name="Xu X."/>
            <person name="Yang H."/>
            <person name="Solovyev V."/>
            <person name="Lee S.M."/>
            <person name="Liu X."/>
            <person name="Afonnikov D.A."/>
            <person name="Skryabin K.G."/>
        </authorList>
    </citation>
    <scope>NUCLEOTIDE SEQUENCE [LARGE SCALE GENOMIC DNA]</scope>
    <source>
        <strain evidence="1">AK-0245</strain>
        <tissue evidence="1">Whole organism</tissue>
    </source>
</reference>
<sequence length="116" mass="12865">MTLTFALPLYFTCPPRDSTSSWLFSAIFGSKPTVIQSDRLNSIDPRAIRLCYCTVFIVIAESNYGASFVASFLNGKNLVFALKSLVNHLVDVLPNRPVCLNSAPPLRRLRSTTCVH</sequence>
<protein>
    <submittedName>
        <fullName evidence="1">Uncharacterized protein</fullName>
    </submittedName>
</protein>
<gene>
    <name evidence="1" type="ORF">CRM22_006734</name>
</gene>
<keyword evidence="2" id="KW-1185">Reference proteome</keyword>
<accession>A0A4S2LRV9</accession>
<organism evidence="1 2">
    <name type="scientific">Opisthorchis felineus</name>
    <dbReference type="NCBI Taxonomy" id="147828"/>
    <lineage>
        <taxon>Eukaryota</taxon>
        <taxon>Metazoa</taxon>
        <taxon>Spiralia</taxon>
        <taxon>Lophotrochozoa</taxon>
        <taxon>Platyhelminthes</taxon>
        <taxon>Trematoda</taxon>
        <taxon>Digenea</taxon>
        <taxon>Opisthorchiida</taxon>
        <taxon>Opisthorchiata</taxon>
        <taxon>Opisthorchiidae</taxon>
        <taxon>Opisthorchis</taxon>
    </lineage>
</organism>
<dbReference type="Proteomes" id="UP000308267">
    <property type="component" value="Unassembled WGS sequence"/>
</dbReference>
<name>A0A4S2LRV9_OPIFE</name>
<dbReference type="EMBL" id="SJOL01007053">
    <property type="protein sequence ID" value="TGZ63768.1"/>
    <property type="molecule type" value="Genomic_DNA"/>
</dbReference>
<comment type="caution">
    <text evidence="1">The sequence shown here is derived from an EMBL/GenBank/DDBJ whole genome shotgun (WGS) entry which is preliminary data.</text>
</comment>
<evidence type="ECO:0000313" key="2">
    <source>
        <dbReference type="Proteomes" id="UP000308267"/>
    </source>
</evidence>
<proteinExistence type="predicted"/>